<evidence type="ECO:0000313" key="2">
    <source>
        <dbReference type="Proteomes" id="UP000239863"/>
    </source>
</evidence>
<organism evidence="1 2">
    <name type="scientific">Clostridium algidicarnis DSM 15099</name>
    <dbReference type="NCBI Taxonomy" id="1121295"/>
    <lineage>
        <taxon>Bacteria</taxon>
        <taxon>Bacillati</taxon>
        <taxon>Bacillota</taxon>
        <taxon>Clostridia</taxon>
        <taxon>Eubacteriales</taxon>
        <taxon>Clostridiaceae</taxon>
        <taxon>Clostridium</taxon>
    </lineage>
</organism>
<accession>A0A2S6G1E3</accession>
<reference evidence="1 2" key="1">
    <citation type="submission" date="2018-02" db="EMBL/GenBank/DDBJ databases">
        <title>Genomic Encyclopedia of Archaeal and Bacterial Type Strains, Phase II (KMG-II): from individual species to whole genera.</title>
        <authorList>
            <person name="Goeker M."/>
        </authorList>
    </citation>
    <scope>NUCLEOTIDE SEQUENCE [LARGE SCALE GENOMIC DNA]</scope>
    <source>
        <strain evidence="1 2">DSM 15099</strain>
    </source>
</reference>
<dbReference type="STRING" id="37659.GCA_000703125_02535"/>
<dbReference type="EMBL" id="PTIS01000001">
    <property type="protein sequence ID" value="PPK49752.1"/>
    <property type="molecule type" value="Genomic_DNA"/>
</dbReference>
<comment type="caution">
    <text evidence="1">The sequence shown here is derived from an EMBL/GenBank/DDBJ whole genome shotgun (WGS) entry which is preliminary data.</text>
</comment>
<proteinExistence type="predicted"/>
<sequence>MLSSKYNSINTITGEKSKERFGINLSCNSLAGFKIGSVRNFIIFISLFCCSLKINDKTTSINIAYSTIENKTSKKTLKIIIHSLLSKNYLDQLNNPLLNSVFSSLVTSILEGDTI</sequence>
<dbReference type="Proteomes" id="UP000239863">
    <property type="component" value="Unassembled WGS sequence"/>
</dbReference>
<name>A0A2S6G1E3_9CLOT</name>
<evidence type="ECO:0000313" key="1">
    <source>
        <dbReference type="EMBL" id="PPK49752.1"/>
    </source>
</evidence>
<protein>
    <submittedName>
        <fullName evidence="1">Uncharacterized protein</fullName>
    </submittedName>
</protein>
<dbReference type="AlphaFoldDB" id="A0A2S6G1E3"/>
<gene>
    <name evidence="1" type="ORF">BD821_101418</name>
</gene>